<gene>
    <name evidence="2" type="ORF">BN2614_LOCUS1</name>
</gene>
<feature type="chain" id="PRO_5041000215" evidence="1">
    <location>
        <begin position="25"/>
        <end position="77"/>
    </location>
</feature>
<sequence>MKAHGSQVILLVSGLELVLFTVQGLQLAAFQDHQKPITALWVDESRVLTASFDLSLRVYVWSKENQLPVLKSCYHLL</sequence>
<protein>
    <submittedName>
        <fullName evidence="2">Uncharacterized protein</fullName>
    </submittedName>
</protein>
<dbReference type="Proteomes" id="UP000269945">
    <property type="component" value="Unassembled WGS sequence"/>
</dbReference>
<comment type="caution">
    <text evidence="2">The sequence shown here is derived from an EMBL/GenBank/DDBJ whole genome shotgun (WGS) entry which is preliminary data.</text>
</comment>
<keyword evidence="1" id="KW-0732">Signal</keyword>
<dbReference type="AlphaFoldDB" id="A0A9X9LCB2"/>
<name>A0A9X9LCB2_GULGU</name>
<dbReference type="EMBL" id="CYRY02000155">
    <property type="protein sequence ID" value="VCW48757.1"/>
    <property type="molecule type" value="Genomic_DNA"/>
</dbReference>
<evidence type="ECO:0000313" key="2">
    <source>
        <dbReference type="EMBL" id="VCW48757.1"/>
    </source>
</evidence>
<feature type="non-terminal residue" evidence="2">
    <location>
        <position position="77"/>
    </location>
</feature>
<feature type="signal peptide" evidence="1">
    <location>
        <begin position="1"/>
        <end position="24"/>
    </location>
</feature>
<proteinExistence type="predicted"/>
<evidence type="ECO:0000313" key="3">
    <source>
        <dbReference type="Proteomes" id="UP000269945"/>
    </source>
</evidence>
<reference evidence="2 3" key="1">
    <citation type="submission" date="2018-10" db="EMBL/GenBank/DDBJ databases">
        <authorList>
            <person name="Ekblom R."/>
            <person name="Jareborg N."/>
        </authorList>
    </citation>
    <scope>NUCLEOTIDE SEQUENCE [LARGE SCALE GENOMIC DNA]</scope>
    <source>
        <tissue evidence="2">Muscle</tissue>
    </source>
</reference>
<organism evidence="2 3">
    <name type="scientific">Gulo gulo</name>
    <name type="common">Wolverine</name>
    <name type="synonym">Gluton</name>
    <dbReference type="NCBI Taxonomy" id="48420"/>
    <lineage>
        <taxon>Eukaryota</taxon>
        <taxon>Metazoa</taxon>
        <taxon>Chordata</taxon>
        <taxon>Craniata</taxon>
        <taxon>Vertebrata</taxon>
        <taxon>Euteleostomi</taxon>
        <taxon>Mammalia</taxon>
        <taxon>Eutheria</taxon>
        <taxon>Laurasiatheria</taxon>
        <taxon>Carnivora</taxon>
        <taxon>Caniformia</taxon>
        <taxon>Musteloidea</taxon>
        <taxon>Mustelidae</taxon>
        <taxon>Guloninae</taxon>
        <taxon>Gulo</taxon>
    </lineage>
</organism>
<keyword evidence="3" id="KW-1185">Reference proteome</keyword>
<evidence type="ECO:0000256" key="1">
    <source>
        <dbReference type="SAM" id="SignalP"/>
    </source>
</evidence>
<accession>A0A9X9LCB2</accession>